<feature type="compositionally biased region" description="Basic and acidic residues" evidence="1">
    <location>
        <begin position="25"/>
        <end position="38"/>
    </location>
</feature>
<keyword evidence="3" id="KW-1185">Reference proteome</keyword>
<protein>
    <submittedName>
        <fullName evidence="2">Uncharacterized protein</fullName>
    </submittedName>
</protein>
<reference evidence="2" key="1">
    <citation type="submission" date="2022-08" db="UniProtKB">
        <authorList>
            <consortium name="EnsemblMetazoa"/>
        </authorList>
    </citation>
    <scope>IDENTIFICATION</scope>
    <source>
        <strain evidence="2">05x7-T-G4-1.051#20</strain>
    </source>
</reference>
<sequence length="154" mass="18065">MVQNWRVASSHPEAKSAIKRYFTSKKETENRVSKNKAEIHKKRQATYERKKKTLRRRLSALDKKTNWSKDKKELVRGLLSSKSAHKYMSSDEEGDDGFISHPFSWESESFRSVKDSLDKKFLETCPVRSKRLLSKRTRGSLKDEEPPTLPEQFM</sequence>
<evidence type="ECO:0000313" key="2">
    <source>
        <dbReference type="EnsemblMetazoa" id="G7600.2:cds"/>
    </source>
</evidence>
<dbReference type="AlphaFoldDB" id="A0A8W8NYT4"/>
<organism evidence="2 3">
    <name type="scientific">Magallana gigas</name>
    <name type="common">Pacific oyster</name>
    <name type="synonym">Crassostrea gigas</name>
    <dbReference type="NCBI Taxonomy" id="29159"/>
    <lineage>
        <taxon>Eukaryota</taxon>
        <taxon>Metazoa</taxon>
        <taxon>Spiralia</taxon>
        <taxon>Lophotrochozoa</taxon>
        <taxon>Mollusca</taxon>
        <taxon>Bivalvia</taxon>
        <taxon>Autobranchia</taxon>
        <taxon>Pteriomorphia</taxon>
        <taxon>Ostreida</taxon>
        <taxon>Ostreoidea</taxon>
        <taxon>Ostreidae</taxon>
        <taxon>Magallana</taxon>
    </lineage>
</organism>
<feature type="region of interest" description="Disordered" evidence="1">
    <location>
        <begin position="133"/>
        <end position="154"/>
    </location>
</feature>
<feature type="region of interest" description="Disordered" evidence="1">
    <location>
        <begin position="25"/>
        <end position="46"/>
    </location>
</feature>
<proteinExistence type="predicted"/>
<evidence type="ECO:0000256" key="1">
    <source>
        <dbReference type="SAM" id="MobiDB-lite"/>
    </source>
</evidence>
<name>A0A8W8NYT4_MAGGI</name>
<accession>A0A8W8NYT4</accession>
<evidence type="ECO:0000313" key="3">
    <source>
        <dbReference type="Proteomes" id="UP000005408"/>
    </source>
</evidence>
<dbReference type="Proteomes" id="UP000005408">
    <property type="component" value="Unassembled WGS sequence"/>
</dbReference>
<dbReference type="EnsemblMetazoa" id="G7600.2">
    <property type="protein sequence ID" value="G7600.2:cds"/>
    <property type="gene ID" value="G7600"/>
</dbReference>